<dbReference type="GO" id="GO:0019288">
    <property type="term" value="P:isopentenyl diphosphate biosynthetic process, methylerythritol 4-phosphate pathway"/>
    <property type="evidence" value="ECO:0007669"/>
    <property type="project" value="UniProtKB-UniRule"/>
</dbReference>
<dbReference type="InterPro" id="IPR020568">
    <property type="entry name" value="Ribosomal_Su5_D2-typ_SF"/>
</dbReference>
<sequence>MVLFPNAKINIGLYITAKRPDGFHELATCFFHVPWTDILEISPASDTFEFSTSGLPIAGDINHNLCFKAFQAINQDFNVAPVHIHLHKIIPMGAGLGGGSADAAFTLMGLRDFYELPLSNEQLVPYAQKLGSDCAFFLFQQAQLGQGKGDELTPIQRSLKGYQVVMIYPNFGISTQEAYSQVKPAPAPHDLAESILQPIEQWKDLISNDFEKSLFPKYPILAEIKEELYQKGAVYAAMSGSGSTIFGLFKKEVDLVYHWADFQYFQGIFP</sequence>
<dbReference type="PANTHER" id="PTHR43527">
    <property type="entry name" value="4-DIPHOSPHOCYTIDYL-2-C-METHYL-D-ERYTHRITOL KINASE, CHLOROPLASTIC"/>
    <property type="match status" value="1"/>
</dbReference>
<accession>A0A4Q1BYT1</accession>
<evidence type="ECO:0000256" key="9">
    <source>
        <dbReference type="HAMAP-Rule" id="MF_00061"/>
    </source>
</evidence>
<dbReference type="InterPro" id="IPR036554">
    <property type="entry name" value="GHMP_kinase_C_sf"/>
</dbReference>
<dbReference type="UniPathway" id="UPA00056">
    <property type="reaction ID" value="UER00094"/>
</dbReference>
<comment type="catalytic activity">
    <reaction evidence="9">
        <text>4-CDP-2-C-methyl-D-erythritol + ATP = 4-CDP-2-C-methyl-D-erythritol 2-phosphate + ADP + H(+)</text>
        <dbReference type="Rhea" id="RHEA:18437"/>
        <dbReference type="ChEBI" id="CHEBI:15378"/>
        <dbReference type="ChEBI" id="CHEBI:30616"/>
        <dbReference type="ChEBI" id="CHEBI:57823"/>
        <dbReference type="ChEBI" id="CHEBI:57919"/>
        <dbReference type="ChEBI" id="CHEBI:456216"/>
        <dbReference type="EC" id="2.7.1.148"/>
    </reaction>
</comment>
<evidence type="ECO:0000256" key="1">
    <source>
        <dbReference type="ARBA" id="ARBA00009684"/>
    </source>
</evidence>
<keyword evidence="7 9" id="KW-0067">ATP-binding</keyword>
<keyword evidence="5 9" id="KW-0547">Nucleotide-binding</keyword>
<dbReference type="InterPro" id="IPR004424">
    <property type="entry name" value="IspE"/>
</dbReference>
<evidence type="ECO:0000256" key="7">
    <source>
        <dbReference type="ARBA" id="ARBA00022840"/>
    </source>
</evidence>
<protein>
    <recommendedName>
        <fullName evidence="3 9">4-diphosphocytidyl-2-C-methyl-D-erythritol kinase</fullName>
        <shortName evidence="9">CMK</shortName>
        <ecNumber evidence="2 9">2.7.1.148</ecNumber>
    </recommendedName>
    <alternativeName>
        <fullName evidence="8 9">4-(cytidine-5'-diphospho)-2-C-methyl-D-erythritol kinase</fullName>
    </alternativeName>
</protein>
<comment type="function">
    <text evidence="9">Catalyzes the phosphorylation of the position 2 hydroxy group of 4-diphosphocytidyl-2C-methyl-D-erythritol.</text>
</comment>
<dbReference type="GO" id="GO:0005524">
    <property type="term" value="F:ATP binding"/>
    <property type="evidence" value="ECO:0007669"/>
    <property type="project" value="UniProtKB-UniRule"/>
</dbReference>
<dbReference type="Gene3D" id="3.30.70.890">
    <property type="entry name" value="GHMP kinase, C-terminal domain"/>
    <property type="match status" value="1"/>
</dbReference>
<evidence type="ECO:0000313" key="12">
    <source>
        <dbReference type="EMBL" id="RXK48231.1"/>
    </source>
</evidence>
<evidence type="ECO:0000256" key="2">
    <source>
        <dbReference type="ARBA" id="ARBA00012052"/>
    </source>
</evidence>
<dbReference type="NCBIfam" id="TIGR00154">
    <property type="entry name" value="ispE"/>
    <property type="match status" value="1"/>
</dbReference>
<dbReference type="EMBL" id="SDHY01000005">
    <property type="protein sequence ID" value="RXK48231.1"/>
    <property type="molecule type" value="Genomic_DNA"/>
</dbReference>
<comment type="caution">
    <text evidence="12">The sequence shown here is derived from an EMBL/GenBank/DDBJ whole genome shotgun (WGS) entry which is preliminary data.</text>
</comment>
<dbReference type="RefSeq" id="WP_129027461.1">
    <property type="nucleotide sequence ID" value="NZ_SDHY01000005.1"/>
</dbReference>
<feature type="binding site" evidence="9">
    <location>
        <begin position="91"/>
        <end position="101"/>
    </location>
    <ligand>
        <name>ATP</name>
        <dbReference type="ChEBI" id="CHEBI:30616"/>
    </ligand>
</feature>
<dbReference type="SUPFAM" id="SSF55060">
    <property type="entry name" value="GHMP Kinase, C-terminal domain"/>
    <property type="match status" value="1"/>
</dbReference>
<evidence type="ECO:0000259" key="11">
    <source>
        <dbReference type="Pfam" id="PF08544"/>
    </source>
</evidence>
<keyword evidence="4 9" id="KW-0808">Transferase</keyword>
<dbReference type="PANTHER" id="PTHR43527:SF2">
    <property type="entry name" value="4-DIPHOSPHOCYTIDYL-2-C-METHYL-D-ERYTHRITOL KINASE, CHLOROPLASTIC"/>
    <property type="match status" value="1"/>
</dbReference>
<gene>
    <name evidence="9" type="primary">ispE</name>
    <name evidence="12" type="ORF">ESB04_09305</name>
</gene>
<dbReference type="Pfam" id="PF08544">
    <property type="entry name" value="GHMP_kinases_C"/>
    <property type="match status" value="1"/>
</dbReference>
<dbReference type="Gene3D" id="3.30.230.10">
    <property type="match status" value="1"/>
</dbReference>
<keyword evidence="9" id="KW-0414">Isoprene biosynthesis</keyword>
<evidence type="ECO:0000256" key="4">
    <source>
        <dbReference type="ARBA" id="ARBA00022679"/>
    </source>
</evidence>
<evidence type="ECO:0000256" key="8">
    <source>
        <dbReference type="ARBA" id="ARBA00032554"/>
    </source>
</evidence>
<feature type="domain" description="GHMP kinase C-terminal" evidence="11">
    <location>
        <begin position="199"/>
        <end position="253"/>
    </location>
</feature>
<dbReference type="InterPro" id="IPR013750">
    <property type="entry name" value="GHMP_kinase_C_dom"/>
</dbReference>
<dbReference type="AlphaFoldDB" id="A0A4Q1BYT1"/>
<dbReference type="Proteomes" id="UP000289455">
    <property type="component" value="Unassembled WGS sequence"/>
</dbReference>
<feature type="active site" evidence="9">
    <location>
        <position position="8"/>
    </location>
</feature>
<name>A0A4Q1BYT1_9BACT</name>
<evidence type="ECO:0000259" key="10">
    <source>
        <dbReference type="Pfam" id="PF00288"/>
    </source>
</evidence>
<dbReference type="PIRSF" id="PIRSF010376">
    <property type="entry name" value="IspE"/>
    <property type="match status" value="1"/>
</dbReference>
<feature type="domain" description="GHMP kinase N-terminal" evidence="10">
    <location>
        <begin position="64"/>
        <end position="140"/>
    </location>
</feature>
<dbReference type="SUPFAM" id="SSF54211">
    <property type="entry name" value="Ribosomal protein S5 domain 2-like"/>
    <property type="match status" value="1"/>
</dbReference>
<evidence type="ECO:0000313" key="13">
    <source>
        <dbReference type="Proteomes" id="UP000289455"/>
    </source>
</evidence>
<reference evidence="12 13" key="1">
    <citation type="submission" date="2019-01" db="EMBL/GenBank/DDBJ databases">
        <title>Cytophagaceae bacterium strain CAR-16.</title>
        <authorList>
            <person name="Chen W.-M."/>
        </authorList>
    </citation>
    <scope>NUCLEOTIDE SEQUENCE [LARGE SCALE GENOMIC DNA]</scope>
    <source>
        <strain evidence="12 13">CAR-16</strain>
    </source>
</reference>
<organism evidence="12 13">
    <name type="scientific">Aquirufa rosea</name>
    <dbReference type="NCBI Taxonomy" id="2509241"/>
    <lineage>
        <taxon>Bacteria</taxon>
        <taxon>Pseudomonadati</taxon>
        <taxon>Bacteroidota</taxon>
        <taxon>Cytophagia</taxon>
        <taxon>Cytophagales</taxon>
        <taxon>Flectobacillaceae</taxon>
        <taxon>Aquirufa</taxon>
    </lineage>
</organism>
<evidence type="ECO:0000256" key="3">
    <source>
        <dbReference type="ARBA" id="ARBA00017473"/>
    </source>
</evidence>
<proteinExistence type="inferred from homology"/>
<keyword evidence="13" id="KW-1185">Reference proteome</keyword>
<comment type="similarity">
    <text evidence="1 9">Belongs to the GHMP kinase family. IspE subfamily.</text>
</comment>
<dbReference type="Pfam" id="PF00288">
    <property type="entry name" value="GHMP_kinases_N"/>
    <property type="match status" value="1"/>
</dbReference>
<dbReference type="GO" id="GO:0050515">
    <property type="term" value="F:4-(cytidine 5'-diphospho)-2-C-methyl-D-erythritol kinase activity"/>
    <property type="evidence" value="ECO:0007669"/>
    <property type="project" value="UniProtKB-UniRule"/>
</dbReference>
<keyword evidence="6 9" id="KW-0418">Kinase</keyword>
<evidence type="ECO:0000256" key="5">
    <source>
        <dbReference type="ARBA" id="ARBA00022741"/>
    </source>
</evidence>
<feature type="active site" evidence="9">
    <location>
        <position position="133"/>
    </location>
</feature>
<dbReference type="InterPro" id="IPR006204">
    <property type="entry name" value="GHMP_kinase_N_dom"/>
</dbReference>
<dbReference type="GO" id="GO:0016114">
    <property type="term" value="P:terpenoid biosynthetic process"/>
    <property type="evidence" value="ECO:0007669"/>
    <property type="project" value="UniProtKB-UniRule"/>
</dbReference>
<comment type="pathway">
    <text evidence="9">Isoprenoid biosynthesis; isopentenyl diphosphate biosynthesis via DXP pathway; isopentenyl diphosphate from 1-deoxy-D-xylulose 5-phosphate: step 3/6.</text>
</comment>
<dbReference type="OrthoDB" id="9809438at2"/>
<dbReference type="EC" id="2.7.1.148" evidence="2 9"/>
<dbReference type="HAMAP" id="MF_00061">
    <property type="entry name" value="IspE"/>
    <property type="match status" value="1"/>
</dbReference>
<evidence type="ECO:0000256" key="6">
    <source>
        <dbReference type="ARBA" id="ARBA00022777"/>
    </source>
</evidence>
<dbReference type="InterPro" id="IPR014721">
    <property type="entry name" value="Ribsml_uS5_D2-typ_fold_subgr"/>
</dbReference>